<dbReference type="PANTHER" id="PTHR22955:SF77">
    <property type="entry name" value="ASPARTIC PUTATIVE DOMAIN-CONTAINING PROTEIN-RELATED"/>
    <property type="match status" value="1"/>
</dbReference>
<protein>
    <submittedName>
        <fullName evidence="1">Uncharacterized protein</fullName>
    </submittedName>
</protein>
<dbReference type="AlphaFoldDB" id="A0A8J9YFR5"/>
<dbReference type="Proteomes" id="UP000838878">
    <property type="component" value="Chromosome 4"/>
</dbReference>
<feature type="non-terminal residue" evidence="1">
    <location>
        <position position="544"/>
    </location>
</feature>
<dbReference type="PANTHER" id="PTHR22955">
    <property type="entry name" value="RETROTRANSPOSON"/>
    <property type="match status" value="1"/>
</dbReference>
<organism evidence="1 2">
    <name type="scientific">Brenthis ino</name>
    <name type="common">lesser marbled fritillary</name>
    <dbReference type="NCBI Taxonomy" id="405034"/>
    <lineage>
        <taxon>Eukaryota</taxon>
        <taxon>Metazoa</taxon>
        <taxon>Ecdysozoa</taxon>
        <taxon>Arthropoda</taxon>
        <taxon>Hexapoda</taxon>
        <taxon>Insecta</taxon>
        <taxon>Pterygota</taxon>
        <taxon>Neoptera</taxon>
        <taxon>Endopterygota</taxon>
        <taxon>Lepidoptera</taxon>
        <taxon>Glossata</taxon>
        <taxon>Ditrysia</taxon>
        <taxon>Papilionoidea</taxon>
        <taxon>Nymphalidae</taxon>
        <taxon>Heliconiinae</taxon>
        <taxon>Argynnini</taxon>
        <taxon>Brenthis</taxon>
    </lineage>
</organism>
<sequence>MVWETKLQWDDPITDTIFREWNLAKNCIQDINQCRVPRWLHTKENQEIELHGFCDASTKAYACVVYCKTTGQSPTIVLVAAKTKLAPISKKLSLPRLELSGALLLSKLILKLKQCLNYYEIKTYCWVDSQVVLGWLNGEAEKWKPFVANRVKTITNSVPSECWRYVKSKENPADCASRGITTSELKEHSLWWHGPGWLKTHEYQEQNQNHSYTTNEEKRTAKQRPIIKLSVLPVHETKEDSSISNTKQSQINLKTNEDSPKTNKIKTKQIKFSNLCLSLLYLFITIIPTSSASFKITPIQNNSIYFDKLADMKLIRDEWKIISYYDMNPYWQGTTACNDYIKYLDRLCIKIKGDSHCDVISIQLQLEYSELEYNNHLLLSQHSGTRQDKRRRRGLINGVGYIANSLFGVLDDHFAEQYKQDIQLTRDNENHLALLLKNQTSVLEVEYNILKRNEESLNKQHKMHNQLSMNLENLENFLKSESAKNALINEFNLGAIAVSNMLRQLETMQTTLLNTVIDVYHGRFNFHLINPDQLRNTLSTISSH</sequence>
<dbReference type="OrthoDB" id="5986643at2759"/>
<name>A0A8J9YFR5_9NEOP</name>
<accession>A0A8J9YFR5</accession>
<dbReference type="EMBL" id="OV170224">
    <property type="protein sequence ID" value="CAH0724546.1"/>
    <property type="molecule type" value="Genomic_DNA"/>
</dbReference>
<dbReference type="InterPro" id="IPR008042">
    <property type="entry name" value="Retrotrans_Pao"/>
</dbReference>
<dbReference type="Pfam" id="PF05380">
    <property type="entry name" value="Peptidase_A17"/>
    <property type="match status" value="1"/>
</dbReference>
<proteinExistence type="predicted"/>
<reference evidence="1" key="1">
    <citation type="submission" date="2021-12" db="EMBL/GenBank/DDBJ databases">
        <authorList>
            <person name="Martin H S."/>
        </authorList>
    </citation>
    <scope>NUCLEOTIDE SEQUENCE</scope>
</reference>
<gene>
    <name evidence="1" type="ORF">BINO364_LOCUS10240</name>
</gene>
<keyword evidence="2" id="KW-1185">Reference proteome</keyword>
<evidence type="ECO:0000313" key="1">
    <source>
        <dbReference type="EMBL" id="CAH0724546.1"/>
    </source>
</evidence>
<evidence type="ECO:0000313" key="2">
    <source>
        <dbReference type="Proteomes" id="UP000838878"/>
    </source>
</evidence>